<evidence type="ECO:0000256" key="14">
    <source>
        <dbReference type="SAM" id="Phobius"/>
    </source>
</evidence>
<evidence type="ECO:0000313" key="19">
    <source>
        <dbReference type="Proteomes" id="UP000534294"/>
    </source>
</evidence>
<dbReference type="PRINTS" id="PR00344">
    <property type="entry name" value="BCTRLSENSOR"/>
</dbReference>
<evidence type="ECO:0000313" key="18">
    <source>
        <dbReference type="EMBL" id="MBB5038205.1"/>
    </source>
</evidence>
<dbReference type="RefSeq" id="WP_184208792.1">
    <property type="nucleotide sequence ID" value="NZ_JACHIF010000004.1"/>
</dbReference>
<dbReference type="Pfam" id="PF00072">
    <property type="entry name" value="Response_reg"/>
    <property type="match status" value="1"/>
</dbReference>
<dbReference type="EC" id="2.7.13.3" evidence="3"/>
<dbReference type="Gene3D" id="6.10.340.10">
    <property type="match status" value="1"/>
</dbReference>
<feature type="compositionally biased region" description="Polar residues" evidence="13">
    <location>
        <begin position="812"/>
        <end position="826"/>
    </location>
</feature>
<dbReference type="Pfam" id="PF00672">
    <property type="entry name" value="HAMP"/>
    <property type="match status" value="1"/>
</dbReference>
<comment type="caution">
    <text evidence="18">The sequence shown here is derived from an EMBL/GenBank/DDBJ whole genome shotgun (WGS) entry which is preliminary data.</text>
</comment>
<dbReference type="CDD" id="cd16922">
    <property type="entry name" value="HATPase_EvgS-ArcB-TorS-like"/>
    <property type="match status" value="1"/>
</dbReference>
<accession>A0A7W7YLM4</accession>
<keyword evidence="7 18" id="KW-0418">Kinase</keyword>
<evidence type="ECO:0000256" key="12">
    <source>
        <dbReference type="PROSITE-ProRule" id="PRU00169"/>
    </source>
</evidence>
<dbReference type="InterPro" id="IPR011006">
    <property type="entry name" value="CheY-like_superfamily"/>
</dbReference>
<evidence type="ECO:0000256" key="6">
    <source>
        <dbReference type="ARBA" id="ARBA00022741"/>
    </source>
</evidence>
<dbReference type="Pfam" id="PF00512">
    <property type="entry name" value="HisKA"/>
    <property type="match status" value="1"/>
</dbReference>
<dbReference type="InterPro" id="IPR003661">
    <property type="entry name" value="HisK_dim/P_dom"/>
</dbReference>
<evidence type="ECO:0000259" key="15">
    <source>
        <dbReference type="PROSITE" id="PS50109"/>
    </source>
</evidence>
<evidence type="ECO:0000256" key="3">
    <source>
        <dbReference type="ARBA" id="ARBA00012438"/>
    </source>
</evidence>
<dbReference type="InterPro" id="IPR003594">
    <property type="entry name" value="HATPase_dom"/>
</dbReference>
<feature type="compositionally biased region" description="Pro residues" evidence="13">
    <location>
        <begin position="772"/>
        <end position="798"/>
    </location>
</feature>
<dbReference type="CDD" id="cd17546">
    <property type="entry name" value="REC_hyHK_CKI1_RcsC-like"/>
    <property type="match status" value="1"/>
</dbReference>
<evidence type="ECO:0000256" key="8">
    <source>
        <dbReference type="ARBA" id="ARBA00022840"/>
    </source>
</evidence>
<feature type="modified residue" description="4-aspartylphosphate" evidence="12">
    <location>
        <position position="902"/>
    </location>
</feature>
<keyword evidence="4 12" id="KW-0597">Phosphoprotein</keyword>
<evidence type="ECO:0000256" key="13">
    <source>
        <dbReference type="SAM" id="MobiDB-lite"/>
    </source>
</evidence>
<dbReference type="InterPro" id="IPR003660">
    <property type="entry name" value="HAMP_dom"/>
</dbReference>
<dbReference type="FunFam" id="1.10.287.130:FF:000002">
    <property type="entry name" value="Two-component osmosensing histidine kinase"/>
    <property type="match status" value="1"/>
</dbReference>
<evidence type="ECO:0000256" key="11">
    <source>
        <dbReference type="ARBA" id="ARBA00068150"/>
    </source>
</evidence>
<dbReference type="CDD" id="cd00082">
    <property type="entry name" value="HisKA"/>
    <property type="match status" value="1"/>
</dbReference>
<keyword evidence="19" id="KW-1185">Reference proteome</keyword>
<dbReference type="SMART" id="SM00387">
    <property type="entry name" value="HATPase_c"/>
    <property type="match status" value="1"/>
</dbReference>
<dbReference type="InterPro" id="IPR036890">
    <property type="entry name" value="HATPase_C_sf"/>
</dbReference>
<feature type="transmembrane region" description="Helical" evidence="14">
    <location>
        <begin position="209"/>
        <end position="230"/>
    </location>
</feature>
<feature type="domain" description="Response regulatory" evidence="16">
    <location>
        <begin position="852"/>
        <end position="970"/>
    </location>
</feature>
<dbReference type="FunFam" id="3.30.565.10:FF:000010">
    <property type="entry name" value="Sensor histidine kinase RcsC"/>
    <property type="match status" value="1"/>
</dbReference>
<evidence type="ECO:0000256" key="10">
    <source>
        <dbReference type="ARBA" id="ARBA00064003"/>
    </source>
</evidence>
<evidence type="ECO:0000256" key="1">
    <source>
        <dbReference type="ARBA" id="ARBA00000085"/>
    </source>
</evidence>
<gene>
    <name evidence="18" type="ORF">HNQ64_002463</name>
</gene>
<dbReference type="Gene3D" id="3.40.50.2300">
    <property type="match status" value="1"/>
</dbReference>
<dbReference type="GO" id="GO:0000155">
    <property type="term" value="F:phosphorelay sensor kinase activity"/>
    <property type="evidence" value="ECO:0007669"/>
    <property type="project" value="InterPro"/>
</dbReference>
<evidence type="ECO:0000256" key="4">
    <source>
        <dbReference type="ARBA" id="ARBA00022553"/>
    </source>
</evidence>
<dbReference type="CDD" id="cd06225">
    <property type="entry name" value="HAMP"/>
    <property type="match status" value="1"/>
</dbReference>
<dbReference type="GO" id="GO:0005524">
    <property type="term" value="F:ATP binding"/>
    <property type="evidence" value="ECO:0007669"/>
    <property type="project" value="UniProtKB-KW"/>
</dbReference>
<sequence length="981" mass="106790">MKLRFSISARFMVLGLLAVVIAVCVTAFAFLWQDFQILRMVQRSYLGSIVQAAQTELRAQGHSPDQWISAPSLTSESIVHLKMRLQVVDVPPMIQDLGLRIEIVAPGAAATQTPVEKTPYVVVHDTPLQFQPTEPEPSQLHDIIYRVMAGSSVVIGDSTPLMPTQLLDAPHEWLLAGAPLTNPTGRIGGVIIARQPEVHFKHLLNLPRLMVPILGACLGLLPAILGFYWVGRSISRKTAQLQEGFEALRQGNLNHRLPATGRDDLDALQAQFNDAITGFQQEESRRQQMVGEFQAARKQAEVATAAKGDFLANMSHEIRTPMNGIIGTTSLLIEMGLDNEQEELVRMIRSSGESLLHLINDILDFSKIESAKMEIEDIPVDMEKLLAEVADVFSYRAAEKKVEINFHMDPALPRMFRGDFQRIKQVLVNLVGNAIKFTEKGEILILARQVARKTPQGDMPHLHFSVRDTGIGISADKIGSLFQAFTQADTSTTRKYGGTGLGLAICRKLCHLMGGEISVISDEGHGSDFFFELPLRIAQDEAGREEEFSWLDSIKERRITYHSPHTTTQQILQQTLQQWGVAAIPLAILPATPEALSRELGDTPVFIMDASEHTPTSLAPFLLAASVHGTGILLLLPLTLWKLRDQFAPPGYTRFVKLSKPAKRRELLRALAELVRMPRVANVPANAVAPMHKPISLTSPITGNGGSFHPASAPASALPPLVSPFPSSPPPIGSEFNAANVSVAPVSYVQPSSTVSPAWGGTAPVSAAASLTPPPAMPMPDPNPEWLKPAPPAPPTPPSLTGFFHEHPAPLQNHSRAGQASHDAQISQETNRAIAAAANANGDSFAKQHPARILLVEDQPLNQKIATMLLQRLGYAQVDVANNGQEAVEMVSAGSYDLIFMDLQMPVMGGIDAARAIRGNFHLKNQPAIIAMTGHALTGVKEECKEVGMNAFLTKPVSLDDFRKTLPPCLEKEAALRPMVL</sequence>
<dbReference type="PROSITE" id="PS50110">
    <property type="entry name" value="RESPONSE_REGULATORY"/>
    <property type="match status" value="1"/>
</dbReference>
<comment type="subunit">
    <text evidence="10">At low DSF concentrations, interacts with RpfF.</text>
</comment>
<feature type="region of interest" description="Disordered" evidence="13">
    <location>
        <begin position="770"/>
        <end position="826"/>
    </location>
</feature>
<dbReference type="SUPFAM" id="SSF47384">
    <property type="entry name" value="Homodimeric domain of signal transducing histidine kinase"/>
    <property type="match status" value="1"/>
</dbReference>
<reference evidence="18 19" key="1">
    <citation type="submission" date="2020-08" db="EMBL/GenBank/DDBJ databases">
        <title>Genomic Encyclopedia of Type Strains, Phase IV (KMG-IV): sequencing the most valuable type-strain genomes for metagenomic binning, comparative biology and taxonomic classification.</title>
        <authorList>
            <person name="Goeker M."/>
        </authorList>
    </citation>
    <scope>NUCLEOTIDE SEQUENCE [LARGE SCALE GENOMIC DNA]</scope>
    <source>
        <strain evidence="18 19">DSM 12251</strain>
    </source>
</reference>
<keyword evidence="9" id="KW-0902">Two-component regulatory system</keyword>
<organism evidence="18 19">
    <name type="scientific">Prosthecobacter dejongeii</name>
    <dbReference type="NCBI Taxonomy" id="48465"/>
    <lineage>
        <taxon>Bacteria</taxon>
        <taxon>Pseudomonadati</taxon>
        <taxon>Verrucomicrobiota</taxon>
        <taxon>Verrucomicrobiia</taxon>
        <taxon>Verrucomicrobiales</taxon>
        <taxon>Verrucomicrobiaceae</taxon>
        <taxon>Prosthecobacter</taxon>
    </lineage>
</organism>
<dbReference type="SUPFAM" id="SSF55874">
    <property type="entry name" value="ATPase domain of HSP90 chaperone/DNA topoisomerase II/histidine kinase"/>
    <property type="match status" value="1"/>
</dbReference>
<name>A0A7W7YLM4_9BACT</name>
<protein>
    <recommendedName>
        <fullName evidence="11">Sensory/regulatory protein RpfC</fullName>
        <ecNumber evidence="3">2.7.13.3</ecNumber>
    </recommendedName>
</protein>
<dbReference type="SMART" id="SM00304">
    <property type="entry name" value="HAMP"/>
    <property type="match status" value="1"/>
</dbReference>
<dbReference type="PROSITE" id="PS50885">
    <property type="entry name" value="HAMP"/>
    <property type="match status" value="1"/>
</dbReference>
<comment type="subcellular location">
    <subcellularLocation>
        <location evidence="2">Membrane</location>
    </subcellularLocation>
</comment>
<evidence type="ECO:0000256" key="5">
    <source>
        <dbReference type="ARBA" id="ARBA00022679"/>
    </source>
</evidence>
<dbReference type="SMART" id="SM00388">
    <property type="entry name" value="HisKA"/>
    <property type="match status" value="1"/>
</dbReference>
<keyword evidence="14" id="KW-1133">Transmembrane helix</keyword>
<dbReference type="InterPro" id="IPR005467">
    <property type="entry name" value="His_kinase_dom"/>
</dbReference>
<dbReference type="InterPro" id="IPR004358">
    <property type="entry name" value="Sig_transdc_His_kin-like_C"/>
</dbReference>
<dbReference type="Gene3D" id="1.10.287.130">
    <property type="match status" value="1"/>
</dbReference>
<dbReference type="SUPFAM" id="SSF52172">
    <property type="entry name" value="CheY-like"/>
    <property type="match status" value="1"/>
</dbReference>
<keyword evidence="5" id="KW-0808">Transferase</keyword>
<dbReference type="SMART" id="SM00448">
    <property type="entry name" value="REC"/>
    <property type="match status" value="1"/>
</dbReference>
<keyword evidence="6" id="KW-0547">Nucleotide-binding</keyword>
<dbReference type="PANTHER" id="PTHR45339:SF1">
    <property type="entry name" value="HYBRID SIGNAL TRANSDUCTION HISTIDINE KINASE J"/>
    <property type="match status" value="1"/>
</dbReference>
<keyword evidence="14" id="KW-0812">Transmembrane</keyword>
<dbReference type="InterPro" id="IPR001789">
    <property type="entry name" value="Sig_transdc_resp-reg_receiver"/>
</dbReference>
<dbReference type="InterPro" id="IPR036097">
    <property type="entry name" value="HisK_dim/P_sf"/>
</dbReference>
<dbReference type="EMBL" id="JACHIF010000004">
    <property type="protein sequence ID" value="MBB5038205.1"/>
    <property type="molecule type" value="Genomic_DNA"/>
</dbReference>
<evidence type="ECO:0000256" key="7">
    <source>
        <dbReference type="ARBA" id="ARBA00022777"/>
    </source>
</evidence>
<dbReference type="Gene3D" id="3.30.565.10">
    <property type="entry name" value="Histidine kinase-like ATPase, C-terminal domain"/>
    <property type="match status" value="1"/>
</dbReference>
<comment type="catalytic activity">
    <reaction evidence="1">
        <text>ATP + protein L-histidine = ADP + protein N-phospho-L-histidine.</text>
        <dbReference type="EC" id="2.7.13.3"/>
    </reaction>
</comment>
<evidence type="ECO:0000259" key="17">
    <source>
        <dbReference type="PROSITE" id="PS50885"/>
    </source>
</evidence>
<evidence type="ECO:0000256" key="9">
    <source>
        <dbReference type="ARBA" id="ARBA00023012"/>
    </source>
</evidence>
<evidence type="ECO:0000256" key="2">
    <source>
        <dbReference type="ARBA" id="ARBA00004370"/>
    </source>
</evidence>
<feature type="domain" description="HAMP" evidence="17">
    <location>
        <begin position="232"/>
        <end position="284"/>
    </location>
</feature>
<dbReference type="GO" id="GO:0016020">
    <property type="term" value="C:membrane"/>
    <property type="evidence" value="ECO:0007669"/>
    <property type="project" value="UniProtKB-SubCell"/>
</dbReference>
<dbReference type="AlphaFoldDB" id="A0A7W7YLM4"/>
<keyword evidence="14" id="KW-0472">Membrane</keyword>
<keyword evidence="8" id="KW-0067">ATP-binding</keyword>
<dbReference type="PANTHER" id="PTHR45339">
    <property type="entry name" value="HYBRID SIGNAL TRANSDUCTION HISTIDINE KINASE J"/>
    <property type="match status" value="1"/>
</dbReference>
<dbReference type="Proteomes" id="UP000534294">
    <property type="component" value="Unassembled WGS sequence"/>
</dbReference>
<dbReference type="Pfam" id="PF02518">
    <property type="entry name" value="HATPase_c"/>
    <property type="match status" value="1"/>
</dbReference>
<dbReference type="PROSITE" id="PS50109">
    <property type="entry name" value="HIS_KIN"/>
    <property type="match status" value="1"/>
</dbReference>
<feature type="domain" description="Histidine kinase" evidence="15">
    <location>
        <begin position="313"/>
        <end position="537"/>
    </location>
</feature>
<proteinExistence type="predicted"/>
<evidence type="ECO:0000259" key="16">
    <source>
        <dbReference type="PROSITE" id="PS50110"/>
    </source>
</evidence>